<evidence type="ECO:0000256" key="2">
    <source>
        <dbReference type="SAM" id="Phobius"/>
    </source>
</evidence>
<evidence type="ECO:0000313" key="5">
    <source>
        <dbReference type="Proteomes" id="UP000617355"/>
    </source>
</evidence>
<reference evidence="5" key="1">
    <citation type="journal article" date="2019" name="Int. J. Syst. Evol. Microbiol.">
        <title>The Global Catalogue of Microorganisms (GCM) 10K type strain sequencing project: providing services to taxonomists for standard genome sequencing and annotation.</title>
        <authorList>
            <consortium name="The Broad Institute Genomics Platform"/>
            <consortium name="The Broad Institute Genome Sequencing Center for Infectious Disease"/>
            <person name="Wu L."/>
            <person name="Ma J."/>
        </authorList>
    </citation>
    <scope>NUCLEOTIDE SEQUENCE [LARGE SCALE GENOMIC DNA]</scope>
    <source>
        <strain evidence="5">CGMCC 1.12922</strain>
    </source>
</reference>
<feature type="compositionally biased region" description="Pro residues" evidence="1">
    <location>
        <begin position="349"/>
        <end position="358"/>
    </location>
</feature>
<keyword evidence="2" id="KW-0812">Transmembrane</keyword>
<feature type="compositionally biased region" description="Low complexity" evidence="1">
    <location>
        <begin position="318"/>
        <end position="334"/>
    </location>
</feature>
<feature type="compositionally biased region" description="Pro residues" evidence="1">
    <location>
        <begin position="227"/>
        <end position="237"/>
    </location>
</feature>
<proteinExistence type="predicted"/>
<dbReference type="InterPro" id="IPR052196">
    <property type="entry name" value="Bact_Kbp"/>
</dbReference>
<name>A0ABQ1QLJ7_9RHOB</name>
<comment type="caution">
    <text evidence="4">The sequence shown here is derived from an EMBL/GenBank/DDBJ whole genome shotgun (WGS) entry which is preliminary data.</text>
</comment>
<feature type="compositionally biased region" description="Low complexity" evidence="1">
    <location>
        <begin position="90"/>
        <end position="106"/>
    </location>
</feature>
<feature type="region of interest" description="Disordered" evidence="1">
    <location>
        <begin position="224"/>
        <end position="377"/>
    </location>
</feature>
<gene>
    <name evidence="4" type="ORF">GCM10011358_11850</name>
</gene>
<dbReference type="PANTHER" id="PTHR34700">
    <property type="entry name" value="POTASSIUM BINDING PROTEIN KBP"/>
    <property type="match status" value="1"/>
</dbReference>
<keyword evidence="5" id="KW-1185">Reference proteome</keyword>
<feature type="compositionally biased region" description="Pro residues" evidence="1">
    <location>
        <begin position="45"/>
        <end position="81"/>
    </location>
</feature>
<accession>A0ABQ1QLJ7</accession>
<sequence>MGGSFSGWGAWILGGLAVIAVAIAGFFLLRPPAPPEVPPQSVVPAPDPEPSPEPAPQPDAAPEPSPEPEPAPETEPAPEPAPETEPDAAPEPATETEPAPEAQPAPETEPEPDAAPEPASQPEAEAPPPLAPDFDIVRIRPDGGALVAGRAEPGARISVLVEGEEMVETLADRGANFVAMFSLPPSGNDRVMRLEATLDDGERLVSTRSVIIEGVAMPEVVAEAAPAPQPAPAPTPERAPETAPEPEAAPAPVPEAAPQPSAGPDPAPAPEGPVASSPEPEPAPTPTTEPEPAPAPSPAPEPAPTPATEPAPAPQTPAAPQAPAAPQVAEVAPGGATGVETAADAQPGEAPPALPPGPVVATEAPPAPQPAPEPAAPRVLLAGPEGITVLQDPGPAPPLSIDTISYDATGEVALAGRGAGEETVRIYLDNAPVRSARVGPDGQWRVPLPGVDTGVYTLRVDSIAPDGAVTSRVETPFKREEPEVLEAAGKQAAEAVASGRKLAAVTIQPGHTLWAIAEDRYGEGIQYVRIFRANRDLIRDPDWIYPGQVFTLPDAD</sequence>
<feature type="compositionally biased region" description="Pro residues" evidence="1">
    <location>
        <begin position="279"/>
        <end position="317"/>
    </location>
</feature>
<feature type="region of interest" description="Disordered" evidence="1">
    <location>
        <begin position="32"/>
        <end position="134"/>
    </location>
</feature>
<dbReference type="PANTHER" id="PTHR34700:SF4">
    <property type="entry name" value="PHAGE-LIKE ELEMENT PBSX PROTEIN XKDP"/>
    <property type="match status" value="1"/>
</dbReference>
<protein>
    <recommendedName>
        <fullName evidence="3">LysM domain-containing protein</fullName>
    </recommendedName>
</protein>
<dbReference type="PROSITE" id="PS51782">
    <property type="entry name" value="LYSM"/>
    <property type="match status" value="1"/>
</dbReference>
<dbReference type="CDD" id="cd00118">
    <property type="entry name" value="LysM"/>
    <property type="match status" value="1"/>
</dbReference>
<evidence type="ECO:0000259" key="3">
    <source>
        <dbReference type="PROSITE" id="PS51782"/>
    </source>
</evidence>
<dbReference type="InterPro" id="IPR036779">
    <property type="entry name" value="LysM_dom_sf"/>
</dbReference>
<dbReference type="RefSeq" id="WP_188526731.1">
    <property type="nucleotide sequence ID" value="NZ_BMGI01000002.1"/>
</dbReference>
<keyword evidence="2" id="KW-0472">Membrane</keyword>
<organism evidence="4 5">
    <name type="scientific">Sinisalibacter lacisalsi</name>
    <dbReference type="NCBI Taxonomy" id="1526570"/>
    <lineage>
        <taxon>Bacteria</taxon>
        <taxon>Pseudomonadati</taxon>
        <taxon>Pseudomonadota</taxon>
        <taxon>Alphaproteobacteria</taxon>
        <taxon>Rhodobacterales</taxon>
        <taxon>Roseobacteraceae</taxon>
        <taxon>Sinisalibacter</taxon>
    </lineage>
</organism>
<evidence type="ECO:0000313" key="4">
    <source>
        <dbReference type="EMBL" id="GGD29458.1"/>
    </source>
</evidence>
<feature type="transmembrane region" description="Helical" evidence="2">
    <location>
        <begin position="7"/>
        <end position="29"/>
    </location>
</feature>
<keyword evidence="2" id="KW-1133">Transmembrane helix</keyword>
<feature type="compositionally biased region" description="Pro residues" evidence="1">
    <location>
        <begin position="247"/>
        <end position="271"/>
    </location>
</feature>
<evidence type="ECO:0000256" key="1">
    <source>
        <dbReference type="SAM" id="MobiDB-lite"/>
    </source>
</evidence>
<feature type="domain" description="LysM" evidence="3">
    <location>
        <begin position="503"/>
        <end position="552"/>
    </location>
</feature>
<dbReference type="Gene3D" id="3.10.350.10">
    <property type="entry name" value="LysM domain"/>
    <property type="match status" value="1"/>
</dbReference>
<dbReference type="Proteomes" id="UP000617355">
    <property type="component" value="Unassembled WGS sequence"/>
</dbReference>
<dbReference type="EMBL" id="BMGI01000002">
    <property type="protein sequence ID" value="GGD29458.1"/>
    <property type="molecule type" value="Genomic_DNA"/>
</dbReference>
<feature type="compositionally biased region" description="Pro residues" evidence="1">
    <location>
        <begin position="365"/>
        <end position="375"/>
    </location>
</feature>
<dbReference type="InterPro" id="IPR018392">
    <property type="entry name" value="LysM"/>
</dbReference>
<dbReference type="Pfam" id="PF01476">
    <property type="entry name" value="LysM"/>
    <property type="match status" value="1"/>
</dbReference>